<dbReference type="Proteomes" id="UP000091820">
    <property type="component" value="Unassembled WGS sequence"/>
</dbReference>
<dbReference type="PROSITE" id="PS50213">
    <property type="entry name" value="FAS1"/>
    <property type="match status" value="1"/>
</dbReference>
<sequence length="161" mass="19229">NPRIDRAKTFSEAIVSQLPEDQKDAILENKEGEFTIFLSVNDSNIRDFNERYRSKEKIKTLRRHIVRGRHNYESIKEKGKLTTLDGDILKFYFSPDPNYPGEELVKLECRGHNTTVELFDIDKTNGIFHMIQHVLGYYTGTIYQRMRDDEFRQYRYIFSFF</sequence>
<dbReference type="STRING" id="37001.A0A1A9WIU5"/>
<proteinExistence type="predicted"/>
<reference evidence="2" key="2">
    <citation type="submission" date="2020-05" db="UniProtKB">
        <authorList>
            <consortium name="EnsemblMetazoa"/>
        </authorList>
    </citation>
    <scope>IDENTIFICATION</scope>
    <source>
        <strain evidence="2">IAEA</strain>
    </source>
</reference>
<evidence type="ECO:0000313" key="2">
    <source>
        <dbReference type="EnsemblMetazoa" id="GBRI021351-PA"/>
    </source>
</evidence>
<evidence type="ECO:0000259" key="1">
    <source>
        <dbReference type="PROSITE" id="PS50213"/>
    </source>
</evidence>
<keyword evidence="3" id="KW-1185">Reference proteome</keyword>
<dbReference type="Gene3D" id="2.30.180.10">
    <property type="entry name" value="FAS1 domain"/>
    <property type="match status" value="1"/>
</dbReference>
<dbReference type="AlphaFoldDB" id="A0A1A9WIU5"/>
<organism evidence="2 3">
    <name type="scientific">Glossina brevipalpis</name>
    <dbReference type="NCBI Taxonomy" id="37001"/>
    <lineage>
        <taxon>Eukaryota</taxon>
        <taxon>Metazoa</taxon>
        <taxon>Ecdysozoa</taxon>
        <taxon>Arthropoda</taxon>
        <taxon>Hexapoda</taxon>
        <taxon>Insecta</taxon>
        <taxon>Pterygota</taxon>
        <taxon>Neoptera</taxon>
        <taxon>Endopterygota</taxon>
        <taxon>Diptera</taxon>
        <taxon>Brachycera</taxon>
        <taxon>Muscomorpha</taxon>
        <taxon>Hippoboscoidea</taxon>
        <taxon>Glossinidae</taxon>
        <taxon>Glossina</taxon>
    </lineage>
</organism>
<reference evidence="3" key="1">
    <citation type="submission" date="2014-03" db="EMBL/GenBank/DDBJ databases">
        <authorList>
            <person name="Aksoy S."/>
            <person name="Warren W."/>
            <person name="Wilson R.K."/>
        </authorList>
    </citation>
    <scope>NUCLEOTIDE SEQUENCE [LARGE SCALE GENOMIC DNA]</scope>
    <source>
        <strain evidence="3">IAEA</strain>
    </source>
</reference>
<dbReference type="InterPro" id="IPR036378">
    <property type="entry name" value="FAS1_dom_sf"/>
</dbReference>
<dbReference type="VEuPathDB" id="VectorBase:GBRI021351"/>
<accession>A0A1A9WIU5</accession>
<dbReference type="Pfam" id="PF02469">
    <property type="entry name" value="Fasciclin"/>
    <property type="match status" value="1"/>
</dbReference>
<protein>
    <submittedName>
        <fullName evidence="2">FAS1 domain-containing protein</fullName>
    </submittedName>
</protein>
<dbReference type="EnsemblMetazoa" id="GBRI021351-RA">
    <property type="protein sequence ID" value="GBRI021351-PA"/>
    <property type="gene ID" value="GBRI021351"/>
</dbReference>
<name>A0A1A9WIU5_9MUSC</name>
<feature type="domain" description="FAS1" evidence="1">
    <location>
        <begin position="1"/>
        <end position="135"/>
    </location>
</feature>
<dbReference type="InterPro" id="IPR000782">
    <property type="entry name" value="FAS1_domain"/>
</dbReference>
<evidence type="ECO:0000313" key="3">
    <source>
        <dbReference type="Proteomes" id="UP000091820"/>
    </source>
</evidence>
<dbReference type="SUPFAM" id="SSF82153">
    <property type="entry name" value="FAS1 domain"/>
    <property type="match status" value="1"/>
</dbReference>